<evidence type="ECO:0000313" key="3">
    <source>
        <dbReference type="EMBL" id="EFL91065.1"/>
    </source>
</evidence>
<dbReference type="Pfam" id="PF00903">
    <property type="entry name" value="Glyoxalase"/>
    <property type="match status" value="1"/>
</dbReference>
<reference evidence="3" key="1">
    <citation type="journal article" date="2009" name="Environ. Microbiol.">
        <title>Dynamics of genome evolution in facultative symbionts of aphids.</title>
        <authorList>
            <person name="Degnan P.H."/>
            <person name="Leonardo T.E."/>
            <person name="Cass B.N."/>
            <person name="Hurwitz B."/>
            <person name="Stern D."/>
            <person name="Gibbs R.A."/>
            <person name="Richards S."/>
            <person name="Moran N.A."/>
        </authorList>
    </citation>
    <scope>NUCLEOTIDE SEQUENCE [LARGE SCALE GENOMIC DNA]</scope>
    <source>
        <strain evidence="3">LSR1</strain>
    </source>
</reference>
<name>E0WVA0_9ENTR</name>
<dbReference type="eggNOG" id="COG0346">
    <property type="taxonomic scope" value="Bacteria"/>
</dbReference>
<protein>
    <recommendedName>
        <fullName evidence="2">VOC domain-containing protein</fullName>
    </recommendedName>
</protein>
<dbReference type="InterPro" id="IPR037523">
    <property type="entry name" value="VOC_core"/>
</dbReference>
<dbReference type="GO" id="GO:0046872">
    <property type="term" value="F:metal ion binding"/>
    <property type="evidence" value="ECO:0007669"/>
    <property type="project" value="UniProtKB-KW"/>
</dbReference>
<dbReference type="RefSeq" id="WP_006705641.1">
    <property type="nucleotide sequence ID" value="NZ_CAWLGB010000171.1"/>
</dbReference>
<dbReference type="Proteomes" id="UP000005726">
    <property type="component" value="Unassembled WGS sequence"/>
</dbReference>
<dbReference type="Gene3D" id="3.10.180.10">
    <property type="entry name" value="2,3-Dihydroxybiphenyl 1,2-Dioxygenase, domain 1"/>
    <property type="match status" value="1"/>
</dbReference>
<dbReference type="HOGENOM" id="CLU_1406893_0_0_6"/>
<dbReference type="EMBL" id="GL379759">
    <property type="protein sequence ID" value="EFL91065.1"/>
    <property type="molecule type" value="Genomic_DNA"/>
</dbReference>
<dbReference type="STRING" id="663321.REG_2017"/>
<keyword evidence="4" id="KW-1185">Reference proteome</keyword>
<dbReference type="SUPFAM" id="SSF54593">
    <property type="entry name" value="Glyoxalase/Bleomycin resistance protein/Dihydroxybiphenyl dioxygenase"/>
    <property type="match status" value="1"/>
</dbReference>
<dbReference type="GO" id="GO:0046491">
    <property type="term" value="P:L-methylmalonyl-CoA metabolic process"/>
    <property type="evidence" value="ECO:0007669"/>
    <property type="project" value="TreeGrafter"/>
</dbReference>
<evidence type="ECO:0000256" key="1">
    <source>
        <dbReference type="ARBA" id="ARBA00022723"/>
    </source>
</evidence>
<dbReference type="InterPro" id="IPR051785">
    <property type="entry name" value="MMCE/EMCE_epimerase"/>
</dbReference>
<dbReference type="PROSITE" id="PS51819">
    <property type="entry name" value="VOC"/>
    <property type="match status" value="1"/>
</dbReference>
<organism evidence="3 4">
    <name type="scientific">Candidatus Regiella insecticola LSR1</name>
    <dbReference type="NCBI Taxonomy" id="663321"/>
    <lineage>
        <taxon>Bacteria</taxon>
        <taxon>Pseudomonadati</taxon>
        <taxon>Pseudomonadota</taxon>
        <taxon>Gammaproteobacteria</taxon>
        <taxon>Enterobacterales</taxon>
        <taxon>Enterobacteriaceae</taxon>
        <taxon>aphid secondary symbionts</taxon>
        <taxon>Candidatus Regiella</taxon>
    </lineage>
</organism>
<dbReference type="InterPro" id="IPR029068">
    <property type="entry name" value="Glyas_Bleomycin-R_OHBP_Dase"/>
</dbReference>
<dbReference type="PANTHER" id="PTHR43048">
    <property type="entry name" value="METHYLMALONYL-COA EPIMERASE"/>
    <property type="match status" value="1"/>
</dbReference>
<dbReference type="PANTHER" id="PTHR43048:SF6">
    <property type="entry name" value="BLR8189 PROTEIN"/>
    <property type="match status" value="1"/>
</dbReference>
<evidence type="ECO:0000313" key="4">
    <source>
        <dbReference type="Proteomes" id="UP000005726"/>
    </source>
</evidence>
<feature type="domain" description="VOC" evidence="2">
    <location>
        <begin position="6"/>
        <end position="162"/>
    </location>
</feature>
<accession>E0WVA0</accession>
<sequence length="192" mass="22226">MILFNGLGHLNIVVDDISLAIDFYKDLFSAKPKQFFPHFKNIGFSKAAGFLTDPQHIDVSIAFLEIPNTGVFLELMEYHSPVGKTNFERKKTNDIGGIGHICLKVKKIDEAFDYIKKNNGTTLINNSPEYKPYKIDKITAENFIFFDEEYEKDKNLKEKTCQIVGNIKYFYFIDKYSIQWEFEEGHNDIGND</sequence>
<proteinExistence type="predicted"/>
<keyword evidence="1" id="KW-0479">Metal-binding</keyword>
<dbReference type="AlphaFoldDB" id="E0WVA0"/>
<gene>
    <name evidence="3" type="ORF">REG_2017</name>
</gene>
<dbReference type="InterPro" id="IPR004360">
    <property type="entry name" value="Glyas_Fos-R_dOase_dom"/>
</dbReference>
<evidence type="ECO:0000259" key="2">
    <source>
        <dbReference type="PROSITE" id="PS51819"/>
    </source>
</evidence>
<dbReference type="GO" id="GO:0004493">
    <property type="term" value="F:methylmalonyl-CoA epimerase activity"/>
    <property type="evidence" value="ECO:0007669"/>
    <property type="project" value="TreeGrafter"/>
</dbReference>